<sequence length="399" mass="45031">MATFGVVEDSDGKFLEGGSANSADEMDFPRAVIDLVKTCEIPPMYFRNRIFSPHSQDMSSLMPASKPASRHRLIHREWGKSVSRRVEGQGVMALLTIDDQALDEDKAKRIAHYIQNILKETQCEFLKWDQQCLLLYFSSPNDYQRLGERFMHRELDDCAGSRVMQLEAAKLTNPPRSLIEISVPRDQGDSTRHTISSFLSYFSGAFTHATIMEEDNSTASAAVSSDGIPSMGVVMMFQSGAGKVQEVFSSQPWKSQAFSDEVSQVEFATQFYVHTQKALPFWGVRTGAPANGVRLLLFVRDPRKFDVMDEFYQQFTGVTPLEHKSTASALRYSTYTLSPRCEFTLAHYPGLKPYSVDSLSMGFHIRNLNKAAGAERLNDDHWSTRDPEDNKVTLFSVRR</sequence>
<evidence type="ECO:0000313" key="4">
    <source>
        <dbReference type="Proteomes" id="UP000007110"/>
    </source>
</evidence>
<keyword evidence="4" id="KW-1185">Reference proteome</keyword>
<evidence type="ECO:0000259" key="2">
    <source>
        <dbReference type="Pfam" id="PF15067"/>
    </source>
</evidence>
<dbReference type="EnsemblMetazoa" id="XM_003726788">
    <property type="protein sequence ID" value="XP_003726836"/>
    <property type="gene ID" value="LOC100889127"/>
</dbReference>
<dbReference type="RefSeq" id="XP_003726836.2">
    <property type="nucleotide sequence ID" value="XM_003726788.3"/>
</dbReference>
<feature type="domain" description="FAM124" evidence="2">
    <location>
        <begin position="179"/>
        <end position="394"/>
    </location>
</feature>
<dbReference type="InParanoid" id="A0A7M7GL20"/>
<dbReference type="OMA" id="RCFVEIE"/>
<dbReference type="Proteomes" id="UP000007110">
    <property type="component" value="Unassembled WGS sequence"/>
</dbReference>
<dbReference type="Pfam" id="PF15067">
    <property type="entry name" value="FAM124"/>
    <property type="match status" value="1"/>
</dbReference>
<organism evidence="3 4">
    <name type="scientific">Strongylocentrotus purpuratus</name>
    <name type="common">Purple sea urchin</name>
    <dbReference type="NCBI Taxonomy" id="7668"/>
    <lineage>
        <taxon>Eukaryota</taxon>
        <taxon>Metazoa</taxon>
        <taxon>Echinodermata</taxon>
        <taxon>Eleutherozoa</taxon>
        <taxon>Echinozoa</taxon>
        <taxon>Echinoidea</taxon>
        <taxon>Euechinoidea</taxon>
        <taxon>Echinacea</taxon>
        <taxon>Camarodonta</taxon>
        <taxon>Echinidea</taxon>
        <taxon>Strongylocentrotidae</taxon>
        <taxon>Strongylocentrotus</taxon>
    </lineage>
</organism>
<evidence type="ECO:0000313" key="3">
    <source>
        <dbReference type="EnsemblMetazoa" id="XP_003726836"/>
    </source>
</evidence>
<dbReference type="InterPro" id="IPR029380">
    <property type="entry name" value="FAM124"/>
</dbReference>
<dbReference type="OrthoDB" id="10011619at2759"/>
<evidence type="ECO:0000256" key="1">
    <source>
        <dbReference type="ARBA" id="ARBA00006440"/>
    </source>
</evidence>
<protein>
    <recommendedName>
        <fullName evidence="2">FAM124 domain-containing protein</fullName>
    </recommendedName>
</protein>
<dbReference type="PANTHER" id="PTHR14715:SF7">
    <property type="entry name" value="FAM124 DOMAIN-CONTAINING PROTEIN"/>
    <property type="match status" value="1"/>
</dbReference>
<dbReference type="PANTHER" id="PTHR14715">
    <property type="entry name" value="FAM124 DOMAIN-CONTAINING PROTEIN-RELATED"/>
    <property type="match status" value="1"/>
</dbReference>
<proteinExistence type="inferred from homology"/>
<dbReference type="InterPro" id="IPR046365">
    <property type="entry name" value="FAM124_dom"/>
</dbReference>
<dbReference type="AlphaFoldDB" id="A0A7M7GL20"/>
<dbReference type="GeneID" id="100889127"/>
<dbReference type="KEGG" id="spu:100889127"/>
<accession>A0A7M7GL20</accession>
<comment type="similarity">
    <text evidence="1">Belongs to the FAM124 family.</text>
</comment>
<reference evidence="4" key="1">
    <citation type="submission" date="2015-02" db="EMBL/GenBank/DDBJ databases">
        <title>Genome sequencing for Strongylocentrotus purpuratus.</title>
        <authorList>
            <person name="Murali S."/>
            <person name="Liu Y."/>
            <person name="Vee V."/>
            <person name="English A."/>
            <person name="Wang M."/>
            <person name="Skinner E."/>
            <person name="Han Y."/>
            <person name="Muzny D.M."/>
            <person name="Worley K.C."/>
            <person name="Gibbs R.A."/>
        </authorList>
    </citation>
    <scope>NUCLEOTIDE SEQUENCE</scope>
</reference>
<name>A0A7M7GL20_STRPU</name>
<reference evidence="3" key="2">
    <citation type="submission" date="2021-01" db="UniProtKB">
        <authorList>
            <consortium name="EnsemblMetazoa"/>
        </authorList>
    </citation>
    <scope>IDENTIFICATION</scope>
</reference>